<comment type="caution">
    <text evidence="2">The sequence shown here is derived from an EMBL/GenBank/DDBJ whole genome shotgun (WGS) entry which is preliminary data.</text>
</comment>
<dbReference type="EMBL" id="ANIY01004298">
    <property type="protein sequence ID" value="ETP30245.1"/>
    <property type="molecule type" value="Genomic_DNA"/>
</dbReference>
<organism evidence="2 3">
    <name type="scientific">Phytophthora nicotianae P10297</name>
    <dbReference type="NCBI Taxonomy" id="1317064"/>
    <lineage>
        <taxon>Eukaryota</taxon>
        <taxon>Sar</taxon>
        <taxon>Stramenopiles</taxon>
        <taxon>Oomycota</taxon>
        <taxon>Peronosporomycetes</taxon>
        <taxon>Peronosporales</taxon>
        <taxon>Peronosporaceae</taxon>
        <taxon>Phytophthora</taxon>
    </lineage>
</organism>
<evidence type="ECO:0000313" key="2">
    <source>
        <dbReference type="EMBL" id="ETP30245.1"/>
    </source>
</evidence>
<evidence type="ECO:0000256" key="1">
    <source>
        <dbReference type="SAM" id="MobiDB-lite"/>
    </source>
</evidence>
<reference evidence="2 3" key="1">
    <citation type="submission" date="2013-11" db="EMBL/GenBank/DDBJ databases">
        <title>The Genome Sequence of Phytophthora parasitica P10297.</title>
        <authorList>
            <consortium name="The Broad Institute Genomics Platform"/>
            <person name="Russ C."/>
            <person name="Tyler B."/>
            <person name="Panabieres F."/>
            <person name="Shan W."/>
            <person name="Tripathy S."/>
            <person name="Grunwald N."/>
            <person name="Machado M."/>
            <person name="Johnson C.S."/>
            <person name="Walker B."/>
            <person name="Young S.K."/>
            <person name="Zeng Q."/>
            <person name="Gargeya S."/>
            <person name="Fitzgerald M."/>
            <person name="Haas B."/>
            <person name="Abouelleil A."/>
            <person name="Allen A.W."/>
            <person name="Alvarado L."/>
            <person name="Arachchi H.M."/>
            <person name="Berlin A.M."/>
            <person name="Chapman S.B."/>
            <person name="Gainer-Dewar J."/>
            <person name="Goldberg J."/>
            <person name="Griggs A."/>
            <person name="Gujja S."/>
            <person name="Hansen M."/>
            <person name="Howarth C."/>
            <person name="Imamovic A."/>
            <person name="Ireland A."/>
            <person name="Larimer J."/>
            <person name="McCowan C."/>
            <person name="Murphy C."/>
            <person name="Pearson M."/>
            <person name="Poon T.W."/>
            <person name="Priest M."/>
            <person name="Roberts A."/>
            <person name="Saif S."/>
            <person name="Shea T."/>
            <person name="Sisk P."/>
            <person name="Sykes S."/>
            <person name="Wortman J."/>
            <person name="Nusbaum C."/>
            <person name="Birren B."/>
        </authorList>
    </citation>
    <scope>NUCLEOTIDE SEQUENCE [LARGE SCALE GENOMIC DNA]</scope>
    <source>
        <strain evidence="2 3">P10297</strain>
    </source>
</reference>
<dbReference type="Proteomes" id="UP000018948">
    <property type="component" value="Unassembled WGS sequence"/>
</dbReference>
<proteinExistence type="predicted"/>
<name>W2Y571_PHYNI</name>
<accession>W2Y571</accession>
<feature type="compositionally biased region" description="Polar residues" evidence="1">
    <location>
        <begin position="17"/>
        <end position="29"/>
    </location>
</feature>
<protein>
    <submittedName>
        <fullName evidence="2">Uncharacterized protein</fullName>
    </submittedName>
</protein>
<gene>
    <name evidence="2" type="ORF">F442_20685</name>
</gene>
<sequence>MRRRRAESKQSARELNDQSAQRCTSSRGTPATFGLGVPDLITSGRLLQRSVAHLICSPTWLSFPSRIGCLTLFPLASRQNYGVSVCLGCLRLSTKYVTRSPRALLRFSFSVRMLDLILCRRCRCRCSLLLRSSLRQSPHRSRRLLLFGGGGCALGPFAVTDDDGAAAAGDCVDVPAAAAPSGSSQSHTRAVLRAAGRELRNGAIGSKASAAARSCAHGCTYSGWPIRYSSVHTSRCSHGG</sequence>
<dbReference type="AlphaFoldDB" id="W2Y571"/>
<evidence type="ECO:0000313" key="3">
    <source>
        <dbReference type="Proteomes" id="UP000018948"/>
    </source>
</evidence>
<feature type="compositionally biased region" description="Basic and acidic residues" evidence="1">
    <location>
        <begin position="7"/>
        <end position="16"/>
    </location>
</feature>
<feature type="region of interest" description="Disordered" evidence="1">
    <location>
        <begin position="1"/>
        <end position="30"/>
    </location>
</feature>